<evidence type="ECO:0000256" key="1">
    <source>
        <dbReference type="ARBA" id="ARBA00001941"/>
    </source>
</evidence>
<gene>
    <name evidence="10" type="ORF">PVAG01_11481</name>
</gene>
<name>A0ABR4P178_9HELO</name>
<evidence type="ECO:0000313" key="10">
    <source>
        <dbReference type="EMBL" id="KAL3417058.1"/>
    </source>
</evidence>
<dbReference type="Pfam" id="PF22613">
    <property type="entry name" value="Transketolase_C_1"/>
    <property type="match status" value="1"/>
</dbReference>
<dbReference type="InterPro" id="IPR055152">
    <property type="entry name" value="Transketolase-like_C_2"/>
</dbReference>
<sequence>MINDNLSISNERLTETENSVAVAQVKGWRENLDEDDRAVLAVRNLIFDICNQNGGGHGGSAIGMAAIGVALYKYTMRYNPSNPDWFDRDRFVLSNGHTAMFLYALNHLVGYDAWSMDQIKGYGSAKTNGFTTRCHAHPEIEEPAVEITTGPLGQGIANAVGLAIASKNLAARFNQPGFDIISSRVYCMAGDGCLMEGVALEAISLAGSLQLDNLVLLYDNNQVTCDGPLDWINVEDVNAKMRSCGWHVLEVADGSYDVQAVLSALCFAGSLKGKPVFINIRTVIGLGTSNAGTYKAHHGAFDPESVALSKRLAGQDPLITHQIPAESLDYFRERIQHGQKLECEWEDQLQRYRATHPDLANEFQKRRTGDNGDEWLKLLQTLDSRAFSGQATRDVNGSIIENMWRLHPALFVGGADLINSNKVPYQDSEVFHPSVGYKGRYLRYGIREHAMAAISNGIAAYNPRTFLPITATFFMFFLYAAPGVRMGALCHLPVIHVATHDSFAEGQNGQTHQPVELDSLYRAMPNLTYMRPCDAEETIGAWMLAVSKTTGPSMLSLGRDPIGPVPNTDRLKVAKGAYVVKDIRKAQLTLASCGTNLHYAVAAAESLSASGIPTRVVSAPSFEHFDKQDKVYRESVFPLDGTPIVSVEEYIATTWARYVTASIGMSGYGYSASNPSNYDRFRLDAKGIEGRVKVYLSGLAGGDARAAGWCAI</sequence>
<evidence type="ECO:0000256" key="4">
    <source>
        <dbReference type="ARBA" id="ARBA00007131"/>
    </source>
</evidence>
<dbReference type="Gene3D" id="3.40.50.920">
    <property type="match status" value="1"/>
</dbReference>
<dbReference type="InterPro" id="IPR005475">
    <property type="entry name" value="Transketolase-like_Pyr-bd"/>
</dbReference>
<protein>
    <submittedName>
        <fullName evidence="10">Dihydroxyacetone synthase</fullName>
    </submittedName>
</protein>
<comment type="caution">
    <text evidence="10">The sequence shown here is derived from an EMBL/GenBank/DDBJ whole genome shotgun (WGS) entry which is preliminary data.</text>
</comment>
<comment type="cofactor">
    <cofactor evidence="3">
        <name>thiamine diphosphate</name>
        <dbReference type="ChEBI" id="CHEBI:58937"/>
    </cofactor>
</comment>
<evidence type="ECO:0000256" key="3">
    <source>
        <dbReference type="ARBA" id="ARBA00001964"/>
    </source>
</evidence>
<evidence type="ECO:0000259" key="9">
    <source>
        <dbReference type="SMART" id="SM00861"/>
    </source>
</evidence>
<comment type="similarity">
    <text evidence="4">Belongs to the transketolase family.</text>
</comment>
<evidence type="ECO:0000256" key="7">
    <source>
        <dbReference type="ARBA" id="ARBA00022842"/>
    </source>
</evidence>
<dbReference type="EMBL" id="JBFCZG010000012">
    <property type="protein sequence ID" value="KAL3417058.1"/>
    <property type="molecule type" value="Genomic_DNA"/>
</dbReference>
<dbReference type="Pfam" id="PF00456">
    <property type="entry name" value="Transketolase_N"/>
    <property type="match status" value="1"/>
</dbReference>
<evidence type="ECO:0000313" key="11">
    <source>
        <dbReference type="Proteomes" id="UP001629113"/>
    </source>
</evidence>
<evidence type="ECO:0000256" key="6">
    <source>
        <dbReference type="ARBA" id="ARBA00022723"/>
    </source>
</evidence>
<dbReference type="PROSITE" id="PS00802">
    <property type="entry name" value="TRANSKETOLASE_2"/>
    <property type="match status" value="1"/>
</dbReference>
<organism evidence="10 11">
    <name type="scientific">Phlyctema vagabunda</name>
    <dbReference type="NCBI Taxonomy" id="108571"/>
    <lineage>
        <taxon>Eukaryota</taxon>
        <taxon>Fungi</taxon>
        <taxon>Dikarya</taxon>
        <taxon>Ascomycota</taxon>
        <taxon>Pezizomycotina</taxon>
        <taxon>Leotiomycetes</taxon>
        <taxon>Helotiales</taxon>
        <taxon>Dermateaceae</taxon>
        <taxon>Phlyctema</taxon>
    </lineage>
</organism>
<dbReference type="CDD" id="cd02012">
    <property type="entry name" value="TPP_TK"/>
    <property type="match status" value="1"/>
</dbReference>
<dbReference type="InterPro" id="IPR029061">
    <property type="entry name" value="THDP-binding"/>
</dbReference>
<keyword evidence="5" id="KW-0808">Transferase</keyword>
<dbReference type="CDD" id="cd07033">
    <property type="entry name" value="TPP_PYR_DXS_TK_like"/>
    <property type="match status" value="1"/>
</dbReference>
<proteinExistence type="inferred from homology"/>
<feature type="domain" description="Transketolase-like pyrimidine-binding" evidence="9">
    <location>
        <begin position="390"/>
        <end position="565"/>
    </location>
</feature>
<dbReference type="SUPFAM" id="SSF52922">
    <property type="entry name" value="TK C-terminal domain-like"/>
    <property type="match status" value="1"/>
</dbReference>
<keyword evidence="7" id="KW-0460">Magnesium</keyword>
<evidence type="ECO:0000256" key="8">
    <source>
        <dbReference type="ARBA" id="ARBA00023052"/>
    </source>
</evidence>
<comment type="cofactor">
    <cofactor evidence="2">
        <name>Mg(2+)</name>
        <dbReference type="ChEBI" id="CHEBI:18420"/>
    </cofactor>
</comment>
<dbReference type="Proteomes" id="UP001629113">
    <property type="component" value="Unassembled WGS sequence"/>
</dbReference>
<dbReference type="InterPro" id="IPR033247">
    <property type="entry name" value="Transketolase_fam"/>
</dbReference>
<comment type="cofactor">
    <cofactor evidence="1">
        <name>Co(2+)</name>
        <dbReference type="ChEBI" id="CHEBI:48828"/>
    </cofactor>
</comment>
<dbReference type="PANTHER" id="PTHR43522">
    <property type="entry name" value="TRANSKETOLASE"/>
    <property type="match status" value="1"/>
</dbReference>
<evidence type="ECO:0000256" key="2">
    <source>
        <dbReference type="ARBA" id="ARBA00001946"/>
    </source>
</evidence>
<keyword evidence="6" id="KW-0479">Metal-binding</keyword>
<dbReference type="InterPro" id="IPR009014">
    <property type="entry name" value="Transketo_C/PFOR_II"/>
</dbReference>
<dbReference type="SUPFAM" id="SSF52518">
    <property type="entry name" value="Thiamin diphosphate-binding fold (THDP-binding)"/>
    <property type="match status" value="2"/>
</dbReference>
<reference evidence="10 11" key="1">
    <citation type="submission" date="2024-06" db="EMBL/GenBank/DDBJ databases">
        <title>Complete genome of Phlyctema vagabunda strain 19-DSS-EL-015.</title>
        <authorList>
            <person name="Fiorenzani C."/>
        </authorList>
    </citation>
    <scope>NUCLEOTIDE SEQUENCE [LARGE SCALE GENOMIC DNA]</scope>
    <source>
        <strain evidence="10 11">19-DSS-EL-015</strain>
    </source>
</reference>
<evidence type="ECO:0000256" key="5">
    <source>
        <dbReference type="ARBA" id="ARBA00022679"/>
    </source>
</evidence>
<accession>A0ABR4P178</accession>
<dbReference type="InterPro" id="IPR020826">
    <property type="entry name" value="Transketolase_BS"/>
</dbReference>
<dbReference type="InterPro" id="IPR005474">
    <property type="entry name" value="Transketolase_N"/>
</dbReference>
<dbReference type="Pfam" id="PF02779">
    <property type="entry name" value="Transket_pyr"/>
    <property type="match status" value="1"/>
</dbReference>
<dbReference type="SMART" id="SM00861">
    <property type="entry name" value="Transket_pyr"/>
    <property type="match status" value="1"/>
</dbReference>
<keyword evidence="8" id="KW-0786">Thiamine pyrophosphate</keyword>
<keyword evidence="11" id="KW-1185">Reference proteome</keyword>
<dbReference type="PANTHER" id="PTHR43522:SF6">
    <property type="entry name" value="TRANSKETOLASE-LIKE PYRIMIDINE-BINDING DOMAIN-CONTAINING PROTEIN-RELATED"/>
    <property type="match status" value="1"/>
</dbReference>
<dbReference type="Gene3D" id="3.40.50.970">
    <property type="match status" value="2"/>
</dbReference>